<evidence type="ECO:0000313" key="2">
    <source>
        <dbReference type="Proteomes" id="UP000035740"/>
    </source>
</evidence>
<dbReference type="InterPro" id="IPR044974">
    <property type="entry name" value="Disease_R_plants"/>
</dbReference>
<dbReference type="Gene3D" id="1.10.8.430">
    <property type="entry name" value="Helical domain of apoptotic protease-activating factors"/>
    <property type="match status" value="1"/>
</dbReference>
<dbReference type="Proteomes" id="UP000035740">
    <property type="component" value="Unassembled WGS sequence"/>
</dbReference>
<sequence>FSNQERRIQRLAIKVANECARMPLAIIIIARSMVNIKDLSEWQNRLNELMNTISSIHDEEDKILEQLKFGYHRLKDNTVQHCFLAAAKLLVNDRQVSKRQIIEKWKNSGLIGMDRPSAYADDQGHAVLNQLERMCLIQVAPDLSTLTMNKWICKMANRVT</sequence>
<dbReference type="Gramene" id="KMS64594">
    <property type="protein sequence ID" value="KMS64594"/>
    <property type="gene ID" value="BVRB_018690"/>
</dbReference>
<proteinExistence type="predicted"/>
<reference evidence="1 2" key="1">
    <citation type="journal article" date="2014" name="Nature">
        <title>The genome of the recently domesticated crop plant sugar beet (Beta vulgaris).</title>
        <authorList>
            <person name="Dohm J.C."/>
            <person name="Minoche A.E."/>
            <person name="Holtgrawe D."/>
            <person name="Capella-Gutierrez S."/>
            <person name="Zakrzewski F."/>
            <person name="Tafer H."/>
            <person name="Rupp O."/>
            <person name="Sorensen T.R."/>
            <person name="Stracke R."/>
            <person name="Reinhardt R."/>
            <person name="Goesmann A."/>
            <person name="Kraft T."/>
            <person name="Schulz B."/>
            <person name="Stadler P.F."/>
            <person name="Schmidt T."/>
            <person name="Gabaldon T."/>
            <person name="Lehrach H."/>
            <person name="Weisshaar B."/>
            <person name="Himmelbauer H."/>
        </authorList>
    </citation>
    <scope>NUCLEOTIDE SEQUENCE [LARGE SCALE GENOMIC DNA]</scope>
    <source>
        <tissue evidence="1">Taproot</tissue>
    </source>
</reference>
<dbReference type="PANTHER" id="PTHR23155">
    <property type="entry name" value="DISEASE RESISTANCE PROTEIN RP"/>
    <property type="match status" value="1"/>
</dbReference>
<dbReference type="EMBL" id="KQ127336">
    <property type="protein sequence ID" value="KMS64594.1"/>
    <property type="molecule type" value="Genomic_DNA"/>
</dbReference>
<dbReference type="SUPFAM" id="SSF52540">
    <property type="entry name" value="P-loop containing nucleoside triphosphate hydrolases"/>
    <property type="match status" value="1"/>
</dbReference>
<dbReference type="OrthoDB" id="664960at2759"/>
<dbReference type="PANTHER" id="PTHR23155:SF1032">
    <property type="entry name" value="NB-ARC DOMAIN-CONTAINING PROTEIN"/>
    <property type="match status" value="1"/>
</dbReference>
<name>A0A0J7YLP0_BETVV</name>
<dbReference type="eggNOG" id="KOG4658">
    <property type="taxonomic scope" value="Eukaryota"/>
</dbReference>
<evidence type="ECO:0008006" key="3">
    <source>
        <dbReference type="Google" id="ProtNLM"/>
    </source>
</evidence>
<gene>
    <name evidence="1" type="ORF">BVRB_018690</name>
</gene>
<dbReference type="AlphaFoldDB" id="A0A0J7YLP0"/>
<protein>
    <recommendedName>
        <fullName evidence="3">NB-ARC domain-containing protein</fullName>
    </recommendedName>
</protein>
<dbReference type="GO" id="GO:0098542">
    <property type="term" value="P:defense response to other organism"/>
    <property type="evidence" value="ECO:0007669"/>
    <property type="project" value="TreeGrafter"/>
</dbReference>
<dbReference type="InterPro" id="IPR027417">
    <property type="entry name" value="P-loop_NTPase"/>
</dbReference>
<dbReference type="InterPro" id="IPR042197">
    <property type="entry name" value="Apaf_helical"/>
</dbReference>
<evidence type="ECO:0000313" key="1">
    <source>
        <dbReference type="EMBL" id="KMS64594.1"/>
    </source>
</evidence>
<organism evidence="1 2">
    <name type="scientific">Beta vulgaris subsp. vulgaris</name>
    <name type="common">Beet</name>
    <dbReference type="NCBI Taxonomy" id="3555"/>
    <lineage>
        <taxon>Eukaryota</taxon>
        <taxon>Viridiplantae</taxon>
        <taxon>Streptophyta</taxon>
        <taxon>Embryophyta</taxon>
        <taxon>Tracheophyta</taxon>
        <taxon>Spermatophyta</taxon>
        <taxon>Magnoliopsida</taxon>
        <taxon>eudicotyledons</taxon>
        <taxon>Gunneridae</taxon>
        <taxon>Pentapetalae</taxon>
        <taxon>Caryophyllales</taxon>
        <taxon>Chenopodiaceae</taxon>
        <taxon>Betoideae</taxon>
        <taxon>Beta</taxon>
    </lineage>
</organism>
<feature type="non-terminal residue" evidence="1">
    <location>
        <position position="1"/>
    </location>
</feature>
<keyword evidence="2" id="KW-1185">Reference proteome</keyword>
<accession>A0A0J7YLP0</accession>